<dbReference type="EMBL" id="FOUU01000002">
    <property type="protein sequence ID" value="SFM62562.1"/>
    <property type="molecule type" value="Genomic_DNA"/>
</dbReference>
<name>A0A1I4SDL0_9BACT</name>
<dbReference type="Proteomes" id="UP000199611">
    <property type="component" value="Unassembled WGS sequence"/>
</dbReference>
<dbReference type="PANTHER" id="PTHR36838">
    <property type="entry name" value="AUXIN EFFLUX CARRIER FAMILY PROTEIN"/>
    <property type="match status" value="1"/>
</dbReference>
<dbReference type="OrthoDB" id="9805563at2"/>
<accession>A0A1I4SDL0</accession>
<dbReference type="GO" id="GO:0055085">
    <property type="term" value="P:transmembrane transport"/>
    <property type="evidence" value="ECO:0007669"/>
    <property type="project" value="InterPro"/>
</dbReference>
<keyword evidence="3" id="KW-0813">Transport</keyword>
<evidence type="ECO:0000313" key="9">
    <source>
        <dbReference type="EMBL" id="SFM62562.1"/>
    </source>
</evidence>
<evidence type="ECO:0000256" key="6">
    <source>
        <dbReference type="ARBA" id="ARBA00022989"/>
    </source>
</evidence>
<evidence type="ECO:0008006" key="11">
    <source>
        <dbReference type="Google" id="ProtNLM"/>
    </source>
</evidence>
<evidence type="ECO:0000256" key="8">
    <source>
        <dbReference type="SAM" id="Phobius"/>
    </source>
</evidence>
<dbReference type="Gene3D" id="1.20.1530.20">
    <property type="match status" value="2"/>
</dbReference>
<feature type="transmembrane region" description="Helical" evidence="8">
    <location>
        <begin position="127"/>
        <end position="148"/>
    </location>
</feature>
<evidence type="ECO:0000256" key="1">
    <source>
        <dbReference type="ARBA" id="ARBA00004651"/>
    </source>
</evidence>
<dbReference type="Pfam" id="PF03547">
    <property type="entry name" value="Mem_trans"/>
    <property type="match status" value="1"/>
</dbReference>
<comment type="subcellular location">
    <subcellularLocation>
        <location evidence="1">Cell membrane</location>
        <topology evidence="1">Multi-pass membrane protein</topology>
    </subcellularLocation>
</comment>
<dbReference type="PANTHER" id="PTHR36838:SF4">
    <property type="entry name" value="AUXIN EFFLUX CARRIER FAMILY PROTEIN"/>
    <property type="match status" value="1"/>
</dbReference>
<dbReference type="GO" id="GO:0005886">
    <property type="term" value="C:plasma membrane"/>
    <property type="evidence" value="ECO:0007669"/>
    <property type="project" value="UniProtKB-SubCell"/>
</dbReference>
<gene>
    <name evidence="9" type="ORF">SAMN05660836_00906</name>
</gene>
<sequence length="309" mass="33563">MEQIILNAIIPVFSVISLGYALRRFGIVTEQWIEPANTVTYYVAIPAVMFRALAKQDLSGRFALNTVLVILGSLLTALLIGLLFAKLFRLDRGLKATYLHASVHGNIGYMAYAVAYYALGREAFQDAVFYSSILILAQNILAVLIFTLNRKESIQKHQVVSTLLHGICLNPIIWGVCVGTGWSLLRLPVPSPMGRFIDILASMGLPMALLLIGAGLTFSRTAGYIPLLATIGITKLILMPLVGMTIGHWVQFPSSAMKPMVVLLGAPTATVTYVMAREFKGDASFASVAISAHTVLCALTYSLWFAIVP</sequence>
<dbReference type="RefSeq" id="WP_093393808.1">
    <property type="nucleotide sequence ID" value="NZ_FOUU01000002.1"/>
</dbReference>
<comment type="similarity">
    <text evidence="2">Belongs to the auxin efflux carrier (TC 2.A.69) family.</text>
</comment>
<dbReference type="STRING" id="39841.SAMN05660836_00906"/>
<dbReference type="InterPro" id="IPR038770">
    <property type="entry name" value="Na+/solute_symporter_sf"/>
</dbReference>
<evidence type="ECO:0000256" key="4">
    <source>
        <dbReference type="ARBA" id="ARBA00022475"/>
    </source>
</evidence>
<feature type="transmembrane region" description="Helical" evidence="8">
    <location>
        <begin position="196"/>
        <end position="218"/>
    </location>
</feature>
<evidence type="ECO:0000256" key="7">
    <source>
        <dbReference type="ARBA" id="ARBA00023136"/>
    </source>
</evidence>
<dbReference type="AlphaFoldDB" id="A0A1I4SDL0"/>
<keyword evidence="5 8" id="KW-0812">Transmembrane</keyword>
<keyword evidence="4" id="KW-1003">Cell membrane</keyword>
<evidence type="ECO:0000313" key="10">
    <source>
        <dbReference type="Proteomes" id="UP000199611"/>
    </source>
</evidence>
<reference evidence="10" key="1">
    <citation type="submission" date="2016-10" db="EMBL/GenBank/DDBJ databases">
        <authorList>
            <person name="Varghese N."/>
            <person name="Submissions S."/>
        </authorList>
    </citation>
    <scope>NUCLEOTIDE SEQUENCE [LARGE SCALE GENOMIC DNA]</scope>
    <source>
        <strain evidence="10">DSM 9990</strain>
    </source>
</reference>
<feature type="transmembrane region" description="Helical" evidence="8">
    <location>
        <begin position="66"/>
        <end position="85"/>
    </location>
</feature>
<evidence type="ECO:0000256" key="2">
    <source>
        <dbReference type="ARBA" id="ARBA00010145"/>
    </source>
</evidence>
<feature type="transmembrane region" description="Helical" evidence="8">
    <location>
        <begin position="283"/>
        <end position="307"/>
    </location>
</feature>
<feature type="transmembrane region" description="Helical" evidence="8">
    <location>
        <begin position="225"/>
        <end position="250"/>
    </location>
</feature>
<keyword evidence="6 8" id="KW-1133">Transmembrane helix</keyword>
<evidence type="ECO:0000256" key="3">
    <source>
        <dbReference type="ARBA" id="ARBA00022448"/>
    </source>
</evidence>
<feature type="transmembrane region" description="Helical" evidence="8">
    <location>
        <begin position="97"/>
        <end position="115"/>
    </location>
</feature>
<dbReference type="InterPro" id="IPR004776">
    <property type="entry name" value="Mem_transp_PIN-like"/>
</dbReference>
<evidence type="ECO:0000256" key="5">
    <source>
        <dbReference type="ARBA" id="ARBA00022692"/>
    </source>
</evidence>
<feature type="transmembrane region" description="Helical" evidence="8">
    <location>
        <begin position="160"/>
        <end position="184"/>
    </location>
</feature>
<feature type="transmembrane region" description="Helical" evidence="8">
    <location>
        <begin position="6"/>
        <end position="23"/>
    </location>
</feature>
<organism evidence="9 10">
    <name type="scientific">Thermodesulforhabdus norvegica</name>
    <dbReference type="NCBI Taxonomy" id="39841"/>
    <lineage>
        <taxon>Bacteria</taxon>
        <taxon>Pseudomonadati</taxon>
        <taxon>Thermodesulfobacteriota</taxon>
        <taxon>Syntrophobacteria</taxon>
        <taxon>Syntrophobacterales</taxon>
        <taxon>Thermodesulforhabdaceae</taxon>
        <taxon>Thermodesulforhabdus</taxon>
    </lineage>
</organism>
<protein>
    <recommendedName>
        <fullName evidence="11">AEC family transporter</fullName>
    </recommendedName>
</protein>
<keyword evidence="10" id="KW-1185">Reference proteome</keyword>
<keyword evidence="7 8" id="KW-0472">Membrane</keyword>
<proteinExistence type="inferred from homology"/>